<keyword evidence="2" id="KW-0472">Membrane</keyword>
<evidence type="ECO:0000256" key="1">
    <source>
        <dbReference type="SAM" id="MobiDB-lite"/>
    </source>
</evidence>
<dbReference type="Pfam" id="PF24368">
    <property type="entry name" value="DUF7524"/>
    <property type="match status" value="1"/>
</dbReference>
<evidence type="ECO:0000256" key="2">
    <source>
        <dbReference type="SAM" id="Phobius"/>
    </source>
</evidence>
<evidence type="ECO:0000313" key="3">
    <source>
        <dbReference type="EMBL" id="MFC6836028.1"/>
    </source>
</evidence>
<protein>
    <recommendedName>
        <fullName evidence="5">PGF-pre-PGF domain-containing protein</fullName>
    </recommendedName>
</protein>
<dbReference type="AlphaFoldDB" id="A0ABD5UB28"/>
<keyword evidence="4" id="KW-1185">Reference proteome</keyword>
<dbReference type="EMBL" id="JBHSXM010000001">
    <property type="protein sequence ID" value="MFC6836028.1"/>
    <property type="molecule type" value="Genomic_DNA"/>
</dbReference>
<feature type="region of interest" description="Disordered" evidence="1">
    <location>
        <begin position="103"/>
        <end position="140"/>
    </location>
</feature>
<accession>A0ABD5UB28</accession>
<organism evidence="3 4">
    <name type="scientific">Halomarina ordinaria</name>
    <dbReference type="NCBI Taxonomy" id="3033939"/>
    <lineage>
        <taxon>Archaea</taxon>
        <taxon>Methanobacteriati</taxon>
        <taxon>Methanobacteriota</taxon>
        <taxon>Stenosarchaea group</taxon>
        <taxon>Halobacteria</taxon>
        <taxon>Halobacteriales</taxon>
        <taxon>Natronomonadaceae</taxon>
        <taxon>Halomarina</taxon>
    </lineage>
</organism>
<name>A0ABD5UB28_9EURY</name>
<keyword evidence="2" id="KW-1133">Transmembrane helix</keyword>
<keyword evidence="2" id="KW-0812">Transmembrane</keyword>
<proteinExistence type="predicted"/>
<reference evidence="3 4" key="1">
    <citation type="journal article" date="2019" name="Int. J. Syst. Evol. Microbiol.">
        <title>The Global Catalogue of Microorganisms (GCM) 10K type strain sequencing project: providing services to taxonomists for standard genome sequencing and annotation.</title>
        <authorList>
            <consortium name="The Broad Institute Genomics Platform"/>
            <consortium name="The Broad Institute Genome Sequencing Center for Infectious Disease"/>
            <person name="Wu L."/>
            <person name="Ma J."/>
        </authorList>
    </citation>
    <scope>NUCLEOTIDE SEQUENCE [LARGE SCALE GENOMIC DNA]</scope>
    <source>
        <strain evidence="3 4">PSRA2</strain>
    </source>
</reference>
<evidence type="ECO:0000313" key="4">
    <source>
        <dbReference type="Proteomes" id="UP001596406"/>
    </source>
</evidence>
<dbReference type="Proteomes" id="UP001596406">
    <property type="component" value="Unassembled WGS sequence"/>
</dbReference>
<sequence>MSETLVVDLNEEGMHSVRVPEAFTAAGSFEVLLRNHGSATRVHLSLDDALAGVATVDASHHYVTEGDTERATVEVAPDAATRGRLTVAVAYGATTADVSVEVEPTVSEKPPVEVDESLSEPADGNERPTESLAAVTRGASGGDTTTVPAVALGGVAVALAAATVTTDGAVAVVLAVLAVVAALAGAGYVVYARP</sequence>
<gene>
    <name evidence="3" type="ORF">ACFQHK_05850</name>
</gene>
<feature type="transmembrane region" description="Helical" evidence="2">
    <location>
        <begin position="146"/>
        <end position="164"/>
    </location>
</feature>
<evidence type="ECO:0008006" key="5">
    <source>
        <dbReference type="Google" id="ProtNLM"/>
    </source>
</evidence>
<comment type="caution">
    <text evidence="3">The sequence shown here is derived from an EMBL/GenBank/DDBJ whole genome shotgun (WGS) entry which is preliminary data.</text>
</comment>
<dbReference type="RefSeq" id="WP_304447722.1">
    <property type="nucleotide sequence ID" value="NZ_JARRAH010000001.1"/>
</dbReference>
<dbReference type="InterPro" id="IPR055946">
    <property type="entry name" value="DUF7524"/>
</dbReference>
<feature type="transmembrane region" description="Helical" evidence="2">
    <location>
        <begin position="170"/>
        <end position="191"/>
    </location>
</feature>